<dbReference type="PANTHER" id="PTHR30296:SF0">
    <property type="entry name" value="LACTATE UTILIZATION PROTEIN A"/>
    <property type="match status" value="1"/>
</dbReference>
<dbReference type="EMBL" id="JAGGLG010000045">
    <property type="protein sequence ID" value="MBP2020044.1"/>
    <property type="molecule type" value="Genomic_DNA"/>
</dbReference>
<feature type="domain" description="Cysteine-rich" evidence="1">
    <location>
        <begin position="3"/>
        <end position="83"/>
    </location>
</feature>
<evidence type="ECO:0000313" key="2">
    <source>
        <dbReference type="EMBL" id="MBP2020044.1"/>
    </source>
</evidence>
<keyword evidence="3" id="KW-1185">Reference proteome</keyword>
<dbReference type="PANTHER" id="PTHR30296">
    <property type="entry name" value="UNCHARACTERIZED PROTEIN YKGE"/>
    <property type="match status" value="1"/>
</dbReference>
<comment type="caution">
    <text evidence="2">The sequence shown here is derived from an EMBL/GenBank/DDBJ whole genome shotgun (WGS) entry which is preliminary data.</text>
</comment>
<reference evidence="2 3" key="1">
    <citation type="submission" date="2021-03" db="EMBL/GenBank/DDBJ databases">
        <title>Genomic Encyclopedia of Type Strains, Phase IV (KMG-IV): sequencing the most valuable type-strain genomes for metagenomic binning, comparative biology and taxonomic classification.</title>
        <authorList>
            <person name="Goeker M."/>
        </authorList>
    </citation>
    <scope>NUCLEOTIDE SEQUENCE [LARGE SCALE GENOMIC DNA]</scope>
    <source>
        <strain evidence="2 3">DSM 27138</strain>
    </source>
</reference>
<dbReference type="InterPro" id="IPR004017">
    <property type="entry name" value="Cys_rich_dom"/>
</dbReference>
<evidence type="ECO:0000313" key="3">
    <source>
        <dbReference type="Proteomes" id="UP001519289"/>
    </source>
</evidence>
<proteinExistence type="predicted"/>
<gene>
    <name evidence="2" type="ORF">J2Z79_003498</name>
</gene>
<feature type="domain" description="Cysteine-rich" evidence="1">
    <location>
        <begin position="132"/>
        <end position="216"/>
    </location>
</feature>
<dbReference type="Proteomes" id="UP001519289">
    <property type="component" value="Unassembled WGS sequence"/>
</dbReference>
<protein>
    <submittedName>
        <fullName evidence="2">L-lactate dehydrogenase complex protein LldE</fullName>
    </submittedName>
</protein>
<evidence type="ECO:0000259" key="1">
    <source>
        <dbReference type="Pfam" id="PF02754"/>
    </source>
</evidence>
<dbReference type="Pfam" id="PF02754">
    <property type="entry name" value="CCG"/>
    <property type="match status" value="2"/>
</dbReference>
<sequence length="245" mass="27645">MKVSLFITCLADHFYPEVGEAVVHLLRRYGCEVDFPPNQTCCGQPAWNTGLEDEARAYARAYIETFENSEYVVMPSGSCAGHVRYYYPQMFKDDKEMYRRACAVADKTYEFSQFLVNVLGVRDVGARFPAKVVFHNNCHMQRELGVFEEPLTLLRHVRDLELLDNPRYDLCCGFGGAFSVKMPEISTAMADERLGIYVGTKADIIVSCDGGCLMHMGGRAERQGLPVRTMHLATLLWEGVKSNGR</sequence>
<name>A0ABS4K046_9FIRM</name>
<accession>A0ABS4K046</accession>
<dbReference type="RefSeq" id="WP_209468147.1">
    <property type="nucleotide sequence ID" value="NZ_JAGGLG010000045.1"/>
</dbReference>
<organism evidence="2 3">
    <name type="scientific">Symbiobacterium terraclitae</name>
    <dbReference type="NCBI Taxonomy" id="557451"/>
    <lineage>
        <taxon>Bacteria</taxon>
        <taxon>Bacillati</taxon>
        <taxon>Bacillota</taxon>
        <taxon>Clostridia</taxon>
        <taxon>Eubacteriales</taxon>
        <taxon>Symbiobacteriaceae</taxon>
        <taxon>Symbiobacterium</taxon>
    </lineage>
</organism>